<dbReference type="OrthoDB" id="7883902at2759"/>
<protein>
    <submittedName>
        <fullName evidence="3">Uncharacterized protein LOC115628468</fullName>
    </submittedName>
</protein>
<dbReference type="RefSeq" id="XP_030380450.1">
    <property type="nucleotide sequence ID" value="XM_030524590.1"/>
</dbReference>
<feature type="region of interest" description="Disordered" evidence="1">
    <location>
        <begin position="263"/>
        <end position="337"/>
    </location>
</feature>
<organism evidence="2 3">
    <name type="scientific">Drosophila lebanonensis</name>
    <name type="common">Fruit fly</name>
    <name type="synonym">Scaptodrosophila lebanonensis</name>
    <dbReference type="NCBI Taxonomy" id="7225"/>
    <lineage>
        <taxon>Eukaryota</taxon>
        <taxon>Metazoa</taxon>
        <taxon>Ecdysozoa</taxon>
        <taxon>Arthropoda</taxon>
        <taxon>Hexapoda</taxon>
        <taxon>Insecta</taxon>
        <taxon>Pterygota</taxon>
        <taxon>Neoptera</taxon>
        <taxon>Endopterygota</taxon>
        <taxon>Diptera</taxon>
        <taxon>Brachycera</taxon>
        <taxon>Muscomorpha</taxon>
        <taxon>Ephydroidea</taxon>
        <taxon>Drosophilidae</taxon>
        <taxon>Scaptodrosophila</taxon>
    </lineage>
</organism>
<dbReference type="GeneID" id="115628468"/>
<name>A0A6J2TXY8_DROLE</name>
<feature type="compositionally biased region" description="Low complexity" evidence="1">
    <location>
        <begin position="263"/>
        <end position="273"/>
    </location>
</feature>
<evidence type="ECO:0000256" key="1">
    <source>
        <dbReference type="SAM" id="MobiDB-lite"/>
    </source>
</evidence>
<gene>
    <name evidence="3" type="primary">LOC115628468</name>
</gene>
<feature type="compositionally biased region" description="Polar residues" evidence="1">
    <location>
        <begin position="905"/>
        <end position="920"/>
    </location>
</feature>
<evidence type="ECO:0000313" key="2">
    <source>
        <dbReference type="Proteomes" id="UP000504634"/>
    </source>
</evidence>
<feature type="compositionally biased region" description="Low complexity" evidence="1">
    <location>
        <begin position="925"/>
        <end position="938"/>
    </location>
</feature>
<feature type="compositionally biased region" description="Low complexity" evidence="1">
    <location>
        <begin position="1106"/>
        <end position="1124"/>
    </location>
</feature>
<feature type="region of interest" description="Disordered" evidence="1">
    <location>
        <begin position="1009"/>
        <end position="1028"/>
    </location>
</feature>
<evidence type="ECO:0000313" key="3">
    <source>
        <dbReference type="RefSeq" id="XP_030380450.1"/>
    </source>
</evidence>
<accession>A0A6J2TXY8</accession>
<dbReference type="Proteomes" id="UP000504634">
    <property type="component" value="Unplaced"/>
</dbReference>
<keyword evidence="2" id="KW-1185">Reference proteome</keyword>
<feature type="compositionally biased region" description="Low complexity" evidence="1">
    <location>
        <begin position="280"/>
        <end position="298"/>
    </location>
</feature>
<proteinExistence type="predicted"/>
<feature type="region of interest" description="Disordered" evidence="1">
    <location>
        <begin position="905"/>
        <end position="942"/>
    </location>
</feature>
<feature type="compositionally biased region" description="Basic residues" evidence="1">
    <location>
        <begin position="299"/>
        <end position="310"/>
    </location>
</feature>
<reference evidence="3" key="1">
    <citation type="submission" date="2025-08" db="UniProtKB">
        <authorList>
            <consortium name="RefSeq"/>
        </authorList>
    </citation>
    <scope>IDENTIFICATION</scope>
    <source>
        <strain evidence="3">11010-0011.00</strain>
        <tissue evidence="3">Whole body</tissue>
    </source>
</reference>
<sequence length="1135" mass="122606">MPINDVVAAVIFAEHCTSKHLKPPPAPAMTNSSKSEVILHGSGGDAAAVTHLNNAPAGIGLSGMQGQKWQQVFDLDKVIKQLRAAEKTYLRGGKGNNVGSSESHTKHVGHCTSGVGTGSGGSAVVQVQRLNAQDMPYYDIVPKQTKRDIVVCNACNGSYTKVGFNNHVALQHPNIWDAMSNKVCLPTTSDAYRTGTSATPLENRLDCGRETGCAVESLDSPTETISGTMSTCSNGSSSSASQQSSYGVGTVAAVVATNNIHSASASSTSSSSSSRHKSSKSSSSSSKAGSSSGSSNSRSRSKSSKNRHHSSPPSSLEPTMHQSGQKSGNGGSNSVTQKRQKCNVLGSSQVIVTPQTIPTSVRDEVPITVYSSSSNSSCSLPATPKTELGSLAASNNEVNVAYSPAKQSVTLMDAKDTTKHDSLPAQPKKKIKGSLDVVTDNKTHCRTYTSKLGKDKQMPPQYEQQINELDKAVSSITDGNSVIDNGDRLKSLSEATPTYVRTQHQVDLSAVTDEPMPVQNTSDDNSISLTLDDMLDSKFINEILNTAEADIPFDESALDTSQQQPLASKRIRYDDATIPSETGDFETETALYQQQHHQYEDINNTDTGGNEQTQLTAIDAMQLQQLIFQQQQMLEQSEQKHTQQMDVEQYANAGGNGAAQQFNVYTVPSLTDDVDEAVATNHATTAAQLGEHMILPSIIYEITDNNQVSVLDQQSQQQVIAEFLTQAGYDNVDVNVLQATDAATESSDAVAGGVSGGAAPANFGFGTHLINDELYDMDFTKLETVRAEATNTKTVKLELSQSQLLQQNQQSAYNSYESDYTPQPHRQLINAKFQEDTYFNVLLYAGTPRPLAMNTFGLVKLPNGLGTALRKRSLLTTRKANNSLLSLNGCSGVVGNLTRFPQTAASGTKQGFSGHSNNEFSIGPITTNNISGNSGNNNGPAQQRNTITSMPNGKTIYAQSSSVIVQDRLKCNRRTLLSKLDCERLGSNMTAKRLNDLLLGKIKLDREKVNNEEPSEQQQHTDDKTVARKRIRSFYEKRRRLLSNSQKNYDVMRRHQQLMRQHSLHVPLPLQLQSKSQHKPEQELLLKKQLLRTLSDCGSNSNIIASGSTNSNSWKSNSSTPSSNSGGGDLMRVFV</sequence>
<feature type="compositionally biased region" description="Low complexity" evidence="1">
    <location>
        <begin position="226"/>
        <end position="243"/>
    </location>
</feature>
<feature type="region of interest" description="Disordered" evidence="1">
    <location>
        <begin position="218"/>
        <end position="243"/>
    </location>
</feature>
<dbReference type="AlphaFoldDB" id="A0A6J2TXY8"/>
<feature type="region of interest" description="Disordered" evidence="1">
    <location>
        <begin position="1105"/>
        <end position="1135"/>
    </location>
</feature>